<evidence type="ECO:0000256" key="8">
    <source>
        <dbReference type="SAM" id="MobiDB-lite"/>
    </source>
</evidence>
<evidence type="ECO:0000256" key="6">
    <source>
        <dbReference type="ARBA" id="ARBA00022989"/>
    </source>
</evidence>
<dbReference type="Proteomes" id="UP001501074">
    <property type="component" value="Unassembled WGS sequence"/>
</dbReference>
<feature type="transmembrane region" description="Helical" evidence="9">
    <location>
        <begin position="451"/>
        <end position="469"/>
    </location>
</feature>
<sequence length="557" mass="56260">MSADDLTPTPAAPAPGTPPPASSAGSVGRGLLASAALIAAVTVVARVVGFGRWLSFSSGVGVSDVGSAYSSANLLPNVLYEVVAGGALASAVVPLLAGPLTRGNRAEIDRIVSALIGWVLVVLVPLSAVLALLAGPLSKVLVNGNIDGQRDLVARMIAVFAPQVALYGIGVVLTGALTAHRRFLWPAAAPLLSSLVVIVAYQVYGVLTVPKQKVATLPGGAEAWLTWGTTAGVAVMTLPLLVPTWKAGIRIRPTLTFPPGVARRGLALAAAGISALLAQQASMLVVLLLANHNDVKNAYNVFQYTQAVYLLPYAVLAVPLATSAFPRLAERANRGDHAGFAATAAASTRVVVLVSLFGTAVLAGAAVPVGEFFTAIDRSGKSSEALASMGTALTVMAPGLVGFALIAHIGRALYARERGRAAAVATAAGWAVVIVGSVVGTRVTSVVTGLAWGNTIGMSVAGLLLVLALRRVAGPASTEGLGRLVLLAGLAALVAAAAGHGVAHLVLDGRAATVTWSLTAGVLAGAVATAVFGVLLAVLDRKNLGMLTERILRRSNS</sequence>
<feature type="transmembrane region" description="Helical" evidence="9">
    <location>
        <begin position="385"/>
        <end position="409"/>
    </location>
</feature>
<feature type="transmembrane region" description="Helical" evidence="9">
    <location>
        <begin position="183"/>
        <end position="204"/>
    </location>
</feature>
<evidence type="ECO:0000256" key="4">
    <source>
        <dbReference type="ARBA" id="ARBA00022960"/>
    </source>
</evidence>
<protein>
    <recommendedName>
        <fullName evidence="12">Peptidoglycan lipid II flippase</fullName>
    </recommendedName>
</protein>
<feature type="transmembrane region" description="Helical" evidence="9">
    <location>
        <begin position="481"/>
        <end position="503"/>
    </location>
</feature>
<feature type="transmembrane region" description="Helical" evidence="9">
    <location>
        <begin position="153"/>
        <end position="176"/>
    </location>
</feature>
<keyword evidence="2" id="KW-1003">Cell membrane</keyword>
<reference evidence="11" key="1">
    <citation type="journal article" date="2019" name="Int. J. Syst. Evol. Microbiol.">
        <title>The Global Catalogue of Microorganisms (GCM) 10K type strain sequencing project: providing services to taxonomists for standard genome sequencing and annotation.</title>
        <authorList>
            <consortium name="The Broad Institute Genomics Platform"/>
            <consortium name="The Broad Institute Genome Sequencing Center for Infectious Disease"/>
            <person name="Wu L."/>
            <person name="Ma J."/>
        </authorList>
    </citation>
    <scope>NUCLEOTIDE SEQUENCE [LARGE SCALE GENOMIC DNA]</scope>
    <source>
        <strain evidence="11">JCM 16902</strain>
    </source>
</reference>
<organism evidence="10 11">
    <name type="scientific">Kineosporia mesophila</name>
    <dbReference type="NCBI Taxonomy" id="566012"/>
    <lineage>
        <taxon>Bacteria</taxon>
        <taxon>Bacillati</taxon>
        <taxon>Actinomycetota</taxon>
        <taxon>Actinomycetes</taxon>
        <taxon>Kineosporiales</taxon>
        <taxon>Kineosporiaceae</taxon>
        <taxon>Kineosporia</taxon>
    </lineage>
</organism>
<evidence type="ECO:0000256" key="3">
    <source>
        <dbReference type="ARBA" id="ARBA00022692"/>
    </source>
</evidence>
<evidence type="ECO:0000313" key="11">
    <source>
        <dbReference type="Proteomes" id="UP001501074"/>
    </source>
</evidence>
<evidence type="ECO:0000256" key="1">
    <source>
        <dbReference type="ARBA" id="ARBA00004651"/>
    </source>
</evidence>
<dbReference type="PRINTS" id="PR01806">
    <property type="entry name" value="VIRFACTRMVIN"/>
</dbReference>
<dbReference type="PANTHER" id="PTHR47019">
    <property type="entry name" value="LIPID II FLIPPASE MURJ"/>
    <property type="match status" value="1"/>
</dbReference>
<evidence type="ECO:0000256" key="5">
    <source>
        <dbReference type="ARBA" id="ARBA00022984"/>
    </source>
</evidence>
<dbReference type="InterPro" id="IPR004268">
    <property type="entry name" value="MurJ"/>
</dbReference>
<keyword evidence="6 9" id="KW-1133">Transmembrane helix</keyword>
<evidence type="ECO:0000256" key="9">
    <source>
        <dbReference type="SAM" id="Phobius"/>
    </source>
</evidence>
<dbReference type="RefSeq" id="WP_231487121.1">
    <property type="nucleotide sequence ID" value="NZ_BAAAZO010000008.1"/>
</dbReference>
<gene>
    <name evidence="10" type="ORF">GCM10022223_42400</name>
</gene>
<feature type="transmembrane region" description="Helical" evidence="9">
    <location>
        <begin position="310"/>
        <end position="329"/>
    </location>
</feature>
<dbReference type="Pfam" id="PF03023">
    <property type="entry name" value="MurJ"/>
    <property type="match status" value="1"/>
</dbReference>
<evidence type="ECO:0000256" key="2">
    <source>
        <dbReference type="ARBA" id="ARBA00022475"/>
    </source>
</evidence>
<accession>A0ABP6ZZK5</accession>
<feature type="transmembrane region" description="Helical" evidence="9">
    <location>
        <begin position="111"/>
        <end position="133"/>
    </location>
</feature>
<feature type="transmembrane region" description="Helical" evidence="9">
    <location>
        <begin position="421"/>
        <end position="439"/>
    </location>
</feature>
<keyword evidence="3 9" id="KW-0812">Transmembrane</keyword>
<name>A0ABP6ZZK5_9ACTN</name>
<keyword evidence="5" id="KW-0573">Peptidoglycan synthesis</keyword>
<feature type="transmembrane region" description="Helical" evidence="9">
    <location>
        <begin position="515"/>
        <end position="539"/>
    </location>
</feature>
<proteinExistence type="predicted"/>
<keyword evidence="4" id="KW-0133">Cell shape</keyword>
<keyword evidence="7 9" id="KW-0472">Membrane</keyword>
<comment type="subcellular location">
    <subcellularLocation>
        <location evidence="1">Cell membrane</location>
        <topology evidence="1">Multi-pass membrane protein</topology>
    </subcellularLocation>
</comment>
<feature type="region of interest" description="Disordered" evidence="8">
    <location>
        <begin position="1"/>
        <end position="23"/>
    </location>
</feature>
<feature type="transmembrane region" description="Helical" evidence="9">
    <location>
        <begin position="31"/>
        <end position="54"/>
    </location>
</feature>
<feature type="transmembrane region" description="Helical" evidence="9">
    <location>
        <begin position="350"/>
        <end position="373"/>
    </location>
</feature>
<evidence type="ECO:0008006" key="12">
    <source>
        <dbReference type="Google" id="ProtNLM"/>
    </source>
</evidence>
<comment type="caution">
    <text evidence="10">The sequence shown here is derived from an EMBL/GenBank/DDBJ whole genome shotgun (WGS) entry which is preliminary data.</text>
</comment>
<keyword evidence="11" id="KW-1185">Reference proteome</keyword>
<feature type="transmembrane region" description="Helical" evidence="9">
    <location>
        <begin position="266"/>
        <end position="290"/>
    </location>
</feature>
<evidence type="ECO:0000313" key="10">
    <source>
        <dbReference type="EMBL" id="GAA3621056.1"/>
    </source>
</evidence>
<dbReference type="InterPro" id="IPR051050">
    <property type="entry name" value="Lipid_II_flippase_MurJ/MviN"/>
</dbReference>
<feature type="transmembrane region" description="Helical" evidence="9">
    <location>
        <begin position="74"/>
        <end position="99"/>
    </location>
</feature>
<evidence type="ECO:0000256" key="7">
    <source>
        <dbReference type="ARBA" id="ARBA00023136"/>
    </source>
</evidence>
<feature type="transmembrane region" description="Helical" evidence="9">
    <location>
        <begin position="224"/>
        <end position="245"/>
    </location>
</feature>
<feature type="compositionally biased region" description="Pro residues" evidence="8">
    <location>
        <begin position="10"/>
        <end position="21"/>
    </location>
</feature>
<dbReference type="PANTHER" id="PTHR47019:SF1">
    <property type="entry name" value="LIPID II FLIPPASE MURJ"/>
    <property type="match status" value="1"/>
</dbReference>
<dbReference type="EMBL" id="BAAAZO010000008">
    <property type="protein sequence ID" value="GAA3621056.1"/>
    <property type="molecule type" value="Genomic_DNA"/>
</dbReference>